<dbReference type="InterPro" id="IPR036291">
    <property type="entry name" value="NAD(P)-bd_dom_sf"/>
</dbReference>
<dbReference type="InterPro" id="IPR029752">
    <property type="entry name" value="D-isomer_DH_CS1"/>
</dbReference>
<dbReference type="SUPFAM" id="SSF51735">
    <property type="entry name" value="NAD(P)-binding Rossmann-fold domains"/>
    <property type="match status" value="1"/>
</dbReference>
<keyword evidence="3 5" id="KW-0862">Zinc</keyword>
<dbReference type="InterPro" id="IPR047109">
    <property type="entry name" value="CAD-like"/>
</dbReference>
<dbReference type="AlphaFoldDB" id="A0AAD9FIM3"/>
<dbReference type="GO" id="GO:0016616">
    <property type="term" value="F:oxidoreductase activity, acting on the CH-OH group of donors, NAD or NADP as acceptor"/>
    <property type="evidence" value="ECO:0007669"/>
    <property type="project" value="InterPro"/>
</dbReference>
<dbReference type="InterPro" id="IPR002328">
    <property type="entry name" value="ADH_Zn_CS"/>
</dbReference>
<dbReference type="PROSITE" id="PS00059">
    <property type="entry name" value="ADH_ZINC"/>
    <property type="match status" value="1"/>
</dbReference>
<dbReference type="PROSITE" id="PS00065">
    <property type="entry name" value="D_2_HYDROXYACID_DH_1"/>
    <property type="match status" value="1"/>
</dbReference>
<keyword evidence="8" id="KW-1185">Reference proteome</keyword>
<dbReference type="FunFam" id="3.40.50.720:FF:000022">
    <property type="entry name" value="Cinnamyl alcohol dehydrogenase"/>
    <property type="match status" value="1"/>
</dbReference>
<sequence>MKCTKTSPVAAFAAHSSDTALVPFKIERRNLRADDVELEVLYCGVCHSDIHHVRSDWGKETYPIVPGHEIIGRVPRVGPEVVLFSVGQTVGVGCLVDSLEQYCVEGSTLTYASIDRHDGSPTYGGYSGSIVVSDGFVLSISRDIDLAGIASLLCAGITTYSPWKRFGAGCTTKVAIVGLGGLGHVAIKLAKAMGAQVTLFSRHKGKEAEAERLGADTVIISSDRNEMKAATGKLDIIIDTIPYQHDLNPYILTLTAHGSLVLVGYLGPLKEALNTAPIVMVINLEDINKAYERMLKSDVKYQFVIDVSSLAI</sequence>
<evidence type="ECO:0000256" key="2">
    <source>
        <dbReference type="ARBA" id="ARBA00022723"/>
    </source>
</evidence>
<feature type="domain" description="Enoyl reductase (ER)" evidence="6">
    <location>
        <begin position="14"/>
        <end position="305"/>
    </location>
</feature>
<accession>A0AAD9FIM3</accession>
<reference evidence="7" key="1">
    <citation type="submission" date="2023-02" db="EMBL/GenBank/DDBJ databases">
        <title>Identification and recombinant expression of a fungal hydrolase from Papiliotrema laurentii that hydrolyzes apple cutin and clears colloidal polyester polyurethane.</title>
        <authorList>
            <consortium name="DOE Joint Genome Institute"/>
            <person name="Roman V.A."/>
            <person name="Bojanowski C."/>
            <person name="Crable B.R."/>
            <person name="Wagner D.N."/>
            <person name="Hung C.S."/>
            <person name="Nadeau L.J."/>
            <person name="Schratz L."/>
            <person name="Haridas S."/>
            <person name="Pangilinan J."/>
            <person name="Lipzen A."/>
            <person name="Na H."/>
            <person name="Yan M."/>
            <person name="Ng V."/>
            <person name="Grigoriev I.V."/>
            <person name="Spatafora J.W."/>
            <person name="Barlow D."/>
            <person name="Biffinger J."/>
            <person name="Kelley-Loughnane N."/>
            <person name="Varaljay V.A."/>
            <person name="Crookes-Goodson W.J."/>
        </authorList>
    </citation>
    <scope>NUCLEOTIDE SEQUENCE</scope>
    <source>
        <strain evidence="7">5307AH</strain>
    </source>
</reference>
<evidence type="ECO:0000256" key="1">
    <source>
        <dbReference type="ARBA" id="ARBA00001947"/>
    </source>
</evidence>
<dbReference type="CDD" id="cd05283">
    <property type="entry name" value="CAD1"/>
    <property type="match status" value="1"/>
</dbReference>
<keyword evidence="4" id="KW-0560">Oxidoreductase</keyword>
<dbReference type="Proteomes" id="UP001182556">
    <property type="component" value="Unassembled WGS sequence"/>
</dbReference>
<comment type="similarity">
    <text evidence="5">Belongs to the zinc-containing alcohol dehydrogenase family.</text>
</comment>
<dbReference type="Pfam" id="PF08240">
    <property type="entry name" value="ADH_N"/>
    <property type="match status" value="1"/>
</dbReference>
<evidence type="ECO:0000259" key="6">
    <source>
        <dbReference type="SMART" id="SM00829"/>
    </source>
</evidence>
<name>A0AAD9FIM3_PAPLA</name>
<dbReference type="EMBL" id="JAODAN010000013">
    <property type="protein sequence ID" value="KAK1920755.1"/>
    <property type="molecule type" value="Genomic_DNA"/>
</dbReference>
<evidence type="ECO:0000256" key="3">
    <source>
        <dbReference type="ARBA" id="ARBA00022833"/>
    </source>
</evidence>
<dbReference type="SUPFAM" id="SSF50129">
    <property type="entry name" value="GroES-like"/>
    <property type="match status" value="1"/>
</dbReference>
<dbReference type="Gene3D" id="3.90.180.10">
    <property type="entry name" value="Medium-chain alcohol dehydrogenases, catalytic domain"/>
    <property type="match status" value="1"/>
</dbReference>
<gene>
    <name evidence="7" type="ORF">DB88DRAFT_536845</name>
</gene>
<evidence type="ECO:0000313" key="7">
    <source>
        <dbReference type="EMBL" id="KAK1920755.1"/>
    </source>
</evidence>
<dbReference type="SMART" id="SM00829">
    <property type="entry name" value="PKS_ER"/>
    <property type="match status" value="1"/>
</dbReference>
<dbReference type="Pfam" id="PF00107">
    <property type="entry name" value="ADH_zinc_N"/>
    <property type="match status" value="1"/>
</dbReference>
<evidence type="ECO:0000256" key="5">
    <source>
        <dbReference type="RuleBase" id="RU361277"/>
    </source>
</evidence>
<keyword evidence="2 5" id="KW-0479">Metal-binding</keyword>
<comment type="caution">
    <text evidence="7">The sequence shown here is derived from an EMBL/GenBank/DDBJ whole genome shotgun (WGS) entry which is preliminary data.</text>
</comment>
<organism evidence="7 8">
    <name type="scientific">Papiliotrema laurentii</name>
    <name type="common">Cryptococcus laurentii</name>
    <dbReference type="NCBI Taxonomy" id="5418"/>
    <lineage>
        <taxon>Eukaryota</taxon>
        <taxon>Fungi</taxon>
        <taxon>Dikarya</taxon>
        <taxon>Basidiomycota</taxon>
        <taxon>Agaricomycotina</taxon>
        <taxon>Tremellomycetes</taxon>
        <taxon>Tremellales</taxon>
        <taxon>Rhynchogastremaceae</taxon>
        <taxon>Papiliotrema</taxon>
    </lineage>
</organism>
<protein>
    <submittedName>
        <fullName evidence="7">Alcohol dehydrogenase GroES domain protein</fullName>
    </submittedName>
</protein>
<dbReference type="InterPro" id="IPR013154">
    <property type="entry name" value="ADH-like_N"/>
</dbReference>
<dbReference type="InterPro" id="IPR011032">
    <property type="entry name" value="GroES-like_sf"/>
</dbReference>
<evidence type="ECO:0000256" key="4">
    <source>
        <dbReference type="ARBA" id="ARBA00023002"/>
    </source>
</evidence>
<dbReference type="InterPro" id="IPR020843">
    <property type="entry name" value="ER"/>
</dbReference>
<dbReference type="GO" id="GO:0008270">
    <property type="term" value="F:zinc ion binding"/>
    <property type="evidence" value="ECO:0007669"/>
    <property type="project" value="InterPro"/>
</dbReference>
<proteinExistence type="inferred from homology"/>
<dbReference type="PANTHER" id="PTHR42683">
    <property type="entry name" value="ALDEHYDE REDUCTASE"/>
    <property type="match status" value="1"/>
</dbReference>
<dbReference type="InterPro" id="IPR013149">
    <property type="entry name" value="ADH-like_C"/>
</dbReference>
<comment type="cofactor">
    <cofactor evidence="1 5">
        <name>Zn(2+)</name>
        <dbReference type="ChEBI" id="CHEBI:29105"/>
    </cofactor>
</comment>
<dbReference type="Gene3D" id="3.40.50.720">
    <property type="entry name" value="NAD(P)-binding Rossmann-like Domain"/>
    <property type="match status" value="1"/>
</dbReference>
<evidence type="ECO:0000313" key="8">
    <source>
        <dbReference type="Proteomes" id="UP001182556"/>
    </source>
</evidence>